<dbReference type="AlphaFoldDB" id="A0AAW2TCL1"/>
<comment type="caution">
    <text evidence="2">The sequence shown here is derived from an EMBL/GenBank/DDBJ whole genome shotgun (WGS) entry which is preliminary data.</text>
</comment>
<evidence type="ECO:0000313" key="2">
    <source>
        <dbReference type="EMBL" id="KAL0401356.1"/>
    </source>
</evidence>
<gene>
    <name evidence="2" type="ORF">Slati_4165500</name>
</gene>
<name>A0AAW2TCL1_9LAMI</name>
<evidence type="ECO:0000256" key="1">
    <source>
        <dbReference type="SAM" id="MobiDB-lite"/>
    </source>
</evidence>
<reference evidence="2" key="1">
    <citation type="submission" date="2020-06" db="EMBL/GenBank/DDBJ databases">
        <authorList>
            <person name="Li T."/>
            <person name="Hu X."/>
            <person name="Zhang T."/>
            <person name="Song X."/>
            <person name="Zhang H."/>
            <person name="Dai N."/>
            <person name="Sheng W."/>
            <person name="Hou X."/>
            <person name="Wei L."/>
        </authorList>
    </citation>
    <scope>NUCLEOTIDE SEQUENCE</scope>
    <source>
        <strain evidence="2">KEN1</strain>
        <tissue evidence="2">Leaf</tissue>
    </source>
</reference>
<reference evidence="2" key="2">
    <citation type="journal article" date="2024" name="Plant">
        <title>Genomic evolution and insights into agronomic trait innovations of Sesamum species.</title>
        <authorList>
            <person name="Miao H."/>
            <person name="Wang L."/>
            <person name="Qu L."/>
            <person name="Liu H."/>
            <person name="Sun Y."/>
            <person name="Le M."/>
            <person name="Wang Q."/>
            <person name="Wei S."/>
            <person name="Zheng Y."/>
            <person name="Lin W."/>
            <person name="Duan Y."/>
            <person name="Cao H."/>
            <person name="Xiong S."/>
            <person name="Wang X."/>
            <person name="Wei L."/>
            <person name="Li C."/>
            <person name="Ma Q."/>
            <person name="Ju M."/>
            <person name="Zhao R."/>
            <person name="Li G."/>
            <person name="Mu C."/>
            <person name="Tian Q."/>
            <person name="Mei H."/>
            <person name="Zhang T."/>
            <person name="Gao T."/>
            <person name="Zhang H."/>
        </authorList>
    </citation>
    <scope>NUCLEOTIDE SEQUENCE</scope>
    <source>
        <strain evidence="2">KEN1</strain>
    </source>
</reference>
<proteinExistence type="predicted"/>
<organism evidence="2">
    <name type="scientific">Sesamum latifolium</name>
    <dbReference type="NCBI Taxonomy" id="2727402"/>
    <lineage>
        <taxon>Eukaryota</taxon>
        <taxon>Viridiplantae</taxon>
        <taxon>Streptophyta</taxon>
        <taxon>Embryophyta</taxon>
        <taxon>Tracheophyta</taxon>
        <taxon>Spermatophyta</taxon>
        <taxon>Magnoliopsida</taxon>
        <taxon>eudicotyledons</taxon>
        <taxon>Gunneridae</taxon>
        <taxon>Pentapetalae</taxon>
        <taxon>asterids</taxon>
        <taxon>lamiids</taxon>
        <taxon>Lamiales</taxon>
        <taxon>Pedaliaceae</taxon>
        <taxon>Sesamum</taxon>
    </lineage>
</organism>
<protein>
    <submittedName>
        <fullName evidence="2">Uncharacterized protein</fullName>
    </submittedName>
</protein>
<accession>A0AAW2TCL1</accession>
<feature type="region of interest" description="Disordered" evidence="1">
    <location>
        <begin position="1"/>
        <end position="78"/>
    </location>
</feature>
<sequence length="102" mass="11071">MNNFPQSGRERQTKYNSADNIRSRQLALIKLSGRGSLPRSNPGRGDAPRSEKSGQGAEPRPVAASPSTSGDIAPSDTTFHSQYLSSTYRDLSDINLTNPEVH</sequence>
<feature type="compositionally biased region" description="Polar residues" evidence="1">
    <location>
        <begin position="65"/>
        <end position="78"/>
    </location>
</feature>
<dbReference type="EMBL" id="JACGWN010000015">
    <property type="protein sequence ID" value="KAL0401356.1"/>
    <property type="molecule type" value="Genomic_DNA"/>
</dbReference>